<keyword evidence="7 9" id="KW-0811">Translocation</keyword>
<keyword evidence="2 9" id="KW-0813">Transport</keyword>
<proteinExistence type="inferred from homology"/>
<dbReference type="HAMAP" id="MF_00236">
    <property type="entry name" value="TatA_E"/>
    <property type="match status" value="1"/>
</dbReference>
<reference evidence="11 12" key="1">
    <citation type="submission" date="2021-08" db="EMBL/GenBank/DDBJ databases">
        <title>Collinsella faecalis sp. nov. isolated from swine faeces.</title>
        <authorList>
            <person name="Oh B.S."/>
            <person name="Lee J.H."/>
        </authorList>
    </citation>
    <scope>NUCLEOTIDE SEQUENCE [LARGE SCALE GENOMIC DNA]</scope>
    <source>
        <strain evidence="11 12">AGMB00827</strain>
    </source>
</reference>
<comment type="function">
    <text evidence="9">Part of the twin-arginine translocation (Tat) system that transports large folded proteins containing a characteristic twin-arginine motif in their signal peptide across membranes. TatA could form the protein-conducting channel of the Tat system.</text>
</comment>
<evidence type="ECO:0000256" key="10">
    <source>
        <dbReference type="SAM" id="MobiDB-lite"/>
    </source>
</evidence>
<keyword evidence="4 9" id="KW-0812">Transmembrane</keyword>
<dbReference type="EMBL" id="JAIMFO010000005">
    <property type="protein sequence ID" value="MBY4797432.1"/>
    <property type="molecule type" value="Genomic_DNA"/>
</dbReference>
<evidence type="ECO:0000256" key="8">
    <source>
        <dbReference type="ARBA" id="ARBA00023136"/>
    </source>
</evidence>
<evidence type="ECO:0000256" key="3">
    <source>
        <dbReference type="ARBA" id="ARBA00022475"/>
    </source>
</evidence>
<dbReference type="InterPro" id="IPR003369">
    <property type="entry name" value="TatA/B/E"/>
</dbReference>
<evidence type="ECO:0000256" key="4">
    <source>
        <dbReference type="ARBA" id="ARBA00022692"/>
    </source>
</evidence>
<keyword evidence="8 9" id="KW-0472">Membrane</keyword>
<dbReference type="Pfam" id="PF02416">
    <property type="entry name" value="TatA_B_E"/>
    <property type="match status" value="1"/>
</dbReference>
<dbReference type="NCBIfam" id="TIGR01411">
    <property type="entry name" value="tatAE"/>
    <property type="match status" value="1"/>
</dbReference>
<dbReference type="Gene3D" id="1.20.5.3310">
    <property type="match status" value="1"/>
</dbReference>
<evidence type="ECO:0000313" key="12">
    <source>
        <dbReference type="Proteomes" id="UP000700908"/>
    </source>
</evidence>
<evidence type="ECO:0000256" key="2">
    <source>
        <dbReference type="ARBA" id="ARBA00022448"/>
    </source>
</evidence>
<evidence type="ECO:0000256" key="9">
    <source>
        <dbReference type="HAMAP-Rule" id="MF_00236"/>
    </source>
</evidence>
<keyword evidence="12" id="KW-1185">Reference proteome</keyword>
<dbReference type="PANTHER" id="PTHR42982:SF1">
    <property type="entry name" value="SEC-INDEPENDENT PROTEIN TRANSLOCASE PROTEIN TATA"/>
    <property type="match status" value="1"/>
</dbReference>
<comment type="caution">
    <text evidence="11">The sequence shown here is derived from an EMBL/GenBank/DDBJ whole genome shotgun (WGS) entry which is preliminary data.</text>
</comment>
<organism evidence="11 12">
    <name type="scientific">Collinsella ureilytica</name>
    <dbReference type="NCBI Taxonomy" id="2869515"/>
    <lineage>
        <taxon>Bacteria</taxon>
        <taxon>Bacillati</taxon>
        <taxon>Actinomycetota</taxon>
        <taxon>Coriobacteriia</taxon>
        <taxon>Coriobacteriales</taxon>
        <taxon>Coriobacteriaceae</taxon>
        <taxon>Collinsella</taxon>
    </lineage>
</organism>
<feature type="compositionally biased region" description="Basic and acidic residues" evidence="10">
    <location>
        <begin position="40"/>
        <end position="54"/>
    </location>
</feature>
<accession>A0ABS7MJH2</accession>
<gene>
    <name evidence="9" type="primary">tatA</name>
    <name evidence="11" type="ORF">K6V98_03540</name>
</gene>
<keyword evidence="5 9" id="KW-0653">Protein transport</keyword>
<comment type="subunit">
    <text evidence="9">The Tat system comprises two distinct complexes: a TatABC complex, containing multiple copies of TatA, TatB and TatC subunits, and a separate TatA complex, containing only TatA subunits. Substrates initially bind to the TatABC complex, which probably triggers association of the separate TatA complex to form the active translocon.</text>
</comment>
<comment type="similarity">
    <text evidence="9">Belongs to the TatA/E family.</text>
</comment>
<name>A0ABS7MJH2_9ACTN</name>
<sequence length="89" mass="9774">MFPKGFEWIVILIVALLIFGPKNLPKLGKSLGSTVKNIREGMDEPTKASEKPALVDEADEDAEIRELEAKLAAAKKRREDSEQGPIDVA</sequence>
<protein>
    <recommendedName>
        <fullName evidence="9">Sec-independent protein translocase protein TatA</fullName>
    </recommendedName>
</protein>
<evidence type="ECO:0000256" key="6">
    <source>
        <dbReference type="ARBA" id="ARBA00022989"/>
    </source>
</evidence>
<keyword evidence="6 9" id="KW-1133">Transmembrane helix</keyword>
<dbReference type="InterPro" id="IPR006312">
    <property type="entry name" value="TatA/E"/>
</dbReference>
<evidence type="ECO:0000256" key="5">
    <source>
        <dbReference type="ARBA" id="ARBA00022927"/>
    </source>
</evidence>
<feature type="region of interest" description="Disordered" evidence="10">
    <location>
        <begin position="40"/>
        <end position="59"/>
    </location>
</feature>
<dbReference type="Proteomes" id="UP000700908">
    <property type="component" value="Unassembled WGS sequence"/>
</dbReference>
<dbReference type="PANTHER" id="PTHR42982">
    <property type="entry name" value="SEC-INDEPENDENT PROTEIN TRANSLOCASE PROTEIN TATA"/>
    <property type="match status" value="1"/>
</dbReference>
<evidence type="ECO:0000256" key="7">
    <source>
        <dbReference type="ARBA" id="ARBA00023010"/>
    </source>
</evidence>
<keyword evidence="3 9" id="KW-1003">Cell membrane</keyword>
<dbReference type="RefSeq" id="WP_222199149.1">
    <property type="nucleotide sequence ID" value="NZ_JAIMFO010000005.1"/>
</dbReference>
<comment type="subcellular location">
    <subcellularLocation>
        <location evidence="1 9">Cell membrane</location>
        <topology evidence="1 9">Single-pass membrane protein</topology>
    </subcellularLocation>
</comment>
<evidence type="ECO:0000313" key="11">
    <source>
        <dbReference type="EMBL" id="MBY4797432.1"/>
    </source>
</evidence>
<evidence type="ECO:0000256" key="1">
    <source>
        <dbReference type="ARBA" id="ARBA00004162"/>
    </source>
</evidence>